<dbReference type="Proteomes" id="UP000191901">
    <property type="component" value="Chromosome"/>
</dbReference>
<reference evidence="1 2" key="1">
    <citation type="journal article" date="2016" name="Biochim. Biophys. Acta">
        <title>Characterization of red-shifted phycobilisomes isolated from the chlorophyll f-containing cyanobacterium Halomicronema hongdechloris.</title>
        <authorList>
            <person name="Li Y."/>
            <person name="Lin Y."/>
            <person name="Garvey C.J."/>
            <person name="Birch D."/>
            <person name="Corkery R.W."/>
            <person name="Loughlin P.C."/>
            <person name="Scheer H."/>
            <person name="Willows R.D."/>
            <person name="Chen M."/>
        </authorList>
    </citation>
    <scope>NUCLEOTIDE SEQUENCE [LARGE SCALE GENOMIC DNA]</scope>
    <source>
        <strain evidence="1 2">C2206</strain>
    </source>
</reference>
<dbReference type="EMBL" id="CP021983">
    <property type="protein sequence ID" value="ASC73163.1"/>
    <property type="molecule type" value="Genomic_DNA"/>
</dbReference>
<protein>
    <submittedName>
        <fullName evidence="1">Uncharacterized protein</fullName>
    </submittedName>
</protein>
<dbReference type="KEGG" id="hhg:XM38_041250"/>
<accession>A0A1Z3HS77</accession>
<proteinExistence type="predicted"/>
<gene>
    <name evidence="1" type="ORF">XM38_041250</name>
</gene>
<evidence type="ECO:0000313" key="2">
    <source>
        <dbReference type="Proteomes" id="UP000191901"/>
    </source>
</evidence>
<sequence>MMLTPMIRLGSVFCSAVVLAMAAPSLRRNPKRLQSQPRRGNR</sequence>
<evidence type="ECO:0000313" key="1">
    <source>
        <dbReference type="EMBL" id="ASC73163.1"/>
    </source>
</evidence>
<keyword evidence="2" id="KW-1185">Reference proteome</keyword>
<organism evidence="1 2">
    <name type="scientific">Halomicronema hongdechloris C2206</name>
    <dbReference type="NCBI Taxonomy" id="1641165"/>
    <lineage>
        <taxon>Bacteria</taxon>
        <taxon>Bacillati</taxon>
        <taxon>Cyanobacteriota</taxon>
        <taxon>Cyanophyceae</taxon>
        <taxon>Nodosilineales</taxon>
        <taxon>Nodosilineaceae</taxon>
        <taxon>Halomicronema</taxon>
    </lineage>
</organism>
<name>A0A1Z3HS77_9CYAN</name>
<dbReference type="RefSeq" id="WP_256995690.1">
    <property type="nucleotide sequence ID" value="NZ_CP021983.2"/>
</dbReference>
<dbReference type="AlphaFoldDB" id="A0A1Z3HS77"/>